<dbReference type="InterPro" id="IPR023365">
    <property type="entry name" value="Sortase_dom-sf"/>
</dbReference>
<keyword evidence="4" id="KW-1185">Reference proteome</keyword>
<keyword evidence="2" id="KW-0812">Transmembrane</keyword>
<dbReference type="RefSeq" id="WP_406257660.1">
    <property type="nucleotide sequence ID" value="NZ_CP108125.1"/>
</dbReference>
<name>A0ABZ1ITV3_9ACTN</name>
<evidence type="ECO:0000256" key="2">
    <source>
        <dbReference type="SAM" id="Phobius"/>
    </source>
</evidence>
<accession>A0ABZ1ITV3</accession>
<dbReference type="Proteomes" id="UP001622690">
    <property type="component" value="Chromosome"/>
</dbReference>
<sequence>MTAHGRTGLGGRLLTGTVWAALLLGLWLWGWQVTDVRPGPSTPPTAGTLIPAGPPPHVRLPPAARPLGDAVPQRIEIPSLGVRAPVVARGLDAHGAIDPPAYRQAAAVGWYAAGTAPGAAGPALMVGHADTETRPAVFHRLAALRPGARVRVLRADGEVAEFTVDDVRVVERDRFDARQAYGPHHPGRPELRLLSCAGAFDRATRTYAANVVVSAYLTDRG</sequence>
<dbReference type="NCBIfam" id="NF033748">
    <property type="entry name" value="class_F_sortase"/>
    <property type="match status" value="1"/>
</dbReference>
<evidence type="ECO:0000313" key="4">
    <source>
        <dbReference type="Proteomes" id="UP001622690"/>
    </source>
</evidence>
<dbReference type="Gene3D" id="2.40.260.10">
    <property type="entry name" value="Sortase"/>
    <property type="match status" value="1"/>
</dbReference>
<gene>
    <name evidence="3" type="ORF">OHU27_12780</name>
</gene>
<evidence type="ECO:0000313" key="3">
    <source>
        <dbReference type="EMBL" id="WTO83251.1"/>
    </source>
</evidence>
<keyword evidence="2" id="KW-1133">Transmembrane helix</keyword>
<keyword evidence="1" id="KW-0378">Hydrolase</keyword>
<organism evidence="3 4">
    <name type="scientific">Streptomyces nigra</name>
    <dbReference type="NCBI Taxonomy" id="1827580"/>
    <lineage>
        <taxon>Bacteria</taxon>
        <taxon>Bacillati</taxon>
        <taxon>Actinomycetota</taxon>
        <taxon>Actinomycetes</taxon>
        <taxon>Kitasatosporales</taxon>
        <taxon>Streptomycetaceae</taxon>
        <taxon>Streptomyces</taxon>
    </lineage>
</organism>
<dbReference type="SUPFAM" id="SSF63817">
    <property type="entry name" value="Sortase"/>
    <property type="match status" value="1"/>
</dbReference>
<proteinExistence type="predicted"/>
<feature type="transmembrane region" description="Helical" evidence="2">
    <location>
        <begin position="12"/>
        <end position="31"/>
    </location>
</feature>
<evidence type="ECO:0000256" key="1">
    <source>
        <dbReference type="ARBA" id="ARBA00022801"/>
    </source>
</evidence>
<dbReference type="EMBL" id="CP108125">
    <property type="protein sequence ID" value="WTO83251.1"/>
    <property type="molecule type" value="Genomic_DNA"/>
</dbReference>
<protein>
    <submittedName>
        <fullName evidence="3">Class F sortase</fullName>
    </submittedName>
</protein>
<dbReference type="CDD" id="cd05829">
    <property type="entry name" value="Sortase_F"/>
    <property type="match status" value="1"/>
</dbReference>
<dbReference type="InterPro" id="IPR005754">
    <property type="entry name" value="Sortase"/>
</dbReference>
<dbReference type="Pfam" id="PF04203">
    <property type="entry name" value="Sortase"/>
    <property type="match status" value="1"/>
</dbReference>
<reference evidence="3 4" key="1">
    <citation type="submission" date="2022-10" db="EMBL/GenBank/DDBJ databases">
        <title>The complete genomes of actinobacterial strains from the NBC collection.</title>
        <authorList>
            <person name="Joergensen T.S."/>
            <person name="Alvarez Arevalo M."/>
            <person name="Sterndorff E.B."/>
            <person name="Faurdal D."/>
            <person name="Vuksanovic O."/>
            <person name="Mourched A.-S."/>
            <person name="Charusanti P."/>
            <person name="Shaw S."/>
            <person name="Blin K."/>
            <person name="Weber T."/>
        </authorList>
    </citation>
    <scope>NUCLEOTIDE SEQUENCE [LARGE SCALE GENOMIC DNA]</scope>
    <source>
        <strain evidence="3 4">NBC_00206</strain>
    </source>
</reference>
<keyword evidence="2" id="KW-0472">Membrane</keyword>
<dbReference type="InterPro" id="IPR042001">
    <property type="entry name" value="Sortase_F"/>
</dbReference>